<accession>A0A4Q4KIX2</accession>
<feature type="transmembrane region" description="Helical" evidence="1">
    <location>
        <begin position="60"/>
        <end position="79"/>
    </location>
</feature>
<proteinExistence type="predicted"/>
<dbReference type="OrthoDB" id="5360192at2"/>
<name>A0A4Q4KIX2_9FLAO</name>
<dbReference type="Proteomes" id="UP000293952">
    <property type="component" value="Unassembled WGS sequence"/>
</dbReference>
<dbReference type="Pfam" id="PF10990">
    <property type="entry name" value="DUF2809"/>
    <property type="match status" value="1"/>
</dbReference>
<gene>
    <name evidence="2" type="ORF">ERX46_13655</name>
</gene>
<dbReference type="AlphaFoldDB" id="A0A4Q4KIX2"/>
<feature type="transmembrane region" description="Helical" evidence="1">
    <location>
        <begin position="7"/>
        <end position="26"/>
    </location>
</feature>
<comment type="caution">
    <text evidence="2">The sequence shown here is derived from an EMBL/GenBank/DDBJ whole genome shotgun (WGS) entry which is preliminary data.</text>
</comment>
<feature type="transmembrane region" description="Helical" evidence="1">
    <location>
        <begin position="94"/>
        <end position="119"/>
    </location>
</feature>
<evidence type="ECO:0000313" key="2">
    <source>
        <dbReference type="EMBL" id="RYM32607.1"/>
    </source>
</evidence>
<feature type="transmembrane region" description="Helical" evidence="1">
    <location>
        <begin position="32"/>
        <end position="53"/>
    </location>
</feature>
<keyword evidence="1" id="KW-0472">Membrane</keyword>
<reference evidence="2 3" key="1">
    <citation type="submission" date="2019-02" db="EMBL/GenBank/DDBJ databases">
        <title>Genome sequence of the sea-ice species Brumimicrobium glaciale.</title>
        <authorList>
            <person name="Bowman J.P."/>
        </authorList>
    </citation>
    <scope>NUCLEOTIDE SEQUENCE [LARGE SCALE GENOMIC DNA]</scope>
    <source>
        <strain evidence="2 3">IC156</strain>
    </source>
</reference>
<organism evidence="2 3">
    <name type="scientific">Brumimicrobium glaciale</name>
    <dbReference type="NCBI Taxonomy" id="200475"/>
    <lineage>
        <taxon>Bacteria</taxon>
        <taxon>Pseudomonadati</taxon>
        <taxon>Bacteroidota</taxon>
        <taxon>Flavobacteriia</taxon>
        <taxon>Flavobacteriales</taxon>
        <taxon>Crocinitomicaceae</taxon>
        <taxon>Brumimicrobium</taxon>
    </lineage>
</organism>
<evidence type="ECO:0000256" key="1">
    <source>
        <dbReference type="SAM" id="Phobius"/>
    </source>
</evidence>
<keyword evidence="1" id="KW-1133">Transmembrane helix</keyword>
<evidence type="ECO:0000313" key="3">
    <source>
        <dbReference type="Proteomes" id="UP000293952"/>
    </source>
</evidence>
<dbReference type="InterPro" id="IPR021257">
    <property type="entry name" value="DUF2809"/>
</dbReference>
<sequence>MKLKRNRLAYFTLIIITITIGLISRTEIVPEIIYPYLGDYLYAILFFLIIGFLFNKMKSLKVAIVSILVCYLIEIFQLYDADWIHTIRNNKLGALIFGSGFLWSDLVCYTLGGITGYILESVYFNKK</sequence>
<protein>
    <submittedName>
        <fullName evidence="2">DUF2809 domain-containing protein</fullName>
    </submittedName>
</protein>
<keyword evidence="3" id="KW-1185">Reference proteome</keyword>
<keyword evidence="1" id="KW-0812">Transmembrane</keyword>
<dbReference type="EMBL" id="SETE01000006">
    <property type="protein sequence ID" value="RYM32607.1"/>
    <property type="molecule type" value="Genomic_DNA"/>
</dbReference>